<sequence>GLGKEVEVGINVTLNQVGDGISTIGDIFLDVGLLIIAIVAIRKNVGTTLVKILLALVALDSILGLGFVVAGVDGGAAEDADFFGWIIFTLATAGIGIQSLLAKES</sequence>
<feature type="transmembrane region" description="Helical" evidence="1">
    <location>
        <begin position="20"/>
        <end position="41"/>
    </location>
</feature>
<proteinExistence type="predicted"/>
<reference evidence="2" key="1">
    <citation type="submission" date="2018-05" db="EMBL/GenBank/DDBJ databases">
        <authorList>
            <person name="Lanie J.A."/>
            <person name="Ng W.-L."/>
            <person name="Kazmierczak K.M."/>
            <person name="Andrzejewski T.M."/>
            <person name="Davidsen T.M."/>
            <person name="Wayne K.J."/>
            <person name="Tettelin H."/>
            <person name="Glass J.I."/>
            <person name="Rusch D."/>
            <person name="Podicherti R."/>
            <person name="Tsui H.-C.T."/>
            <person name="Winkler M.E."/>
        </authorList>
    </citation>
    <scope>NUCLEOTIDE SEQUENCE</scope>
</reference>
<dbReference type="EMBL" id="UINC01215802">
    <property type="protein sequence ID" value="SVE41670.1"/>
    <property type="molecule type" value="Genomic_DNA"/>
</dbReference>
<organism evidence="2">
    <name type="scientific">marine metagenome</name>
    <dbReference type="NCBI Taxonomy" id="408172"/>
    <lineage>
        <taxon>unclassified sequences</taxon>
        <taxon>metagenomes</taxon>
        <taxon>ecological metagenomes</taxon>
    </lineage>
</organism>
<evidence type="ECO:0000313" key="2">
    <source>
        <dbReference type="EMBL" id="SVE41670.1"/>
    </source>
</evidence>
<evidence type="ECO:0000256" key="1">
    <source>
        <dbReference type="SAM" id="Phobius"/>
    </source>
</evidence>
<feature type="non-terminal residue" evidence="2">
    <location>
        <position position="1"/>
    </location>
</feature>
<keyword evidence="1" id="KW-0812">Transmembrane</keyword>
<dbReference type="AlphaFoldDB" id="A0A383DBH8"/>
<protein>
    <submittedName>
        <fullName evidence="2">Uncharacterized protein</fullName>
    </submittedName>
</protein>
<gene>
    <name evidence="2" type="ORF">METZ01_LOCUS494524</name>
</gene>
<name>A0A383DBH8_9ZZZZ</name>
<accession>A0A383DBH8</accession>
<keyword evidence="1" id="KW-1133">Transmembrane helix</keyword>
<keyword evidence="1" id="KW-0472">Membrane</keyword>
<feature type="transmembrane region" description="Helical" evidence="1">
    <location>
        <begin position="82"/>
        <end position="102"/>
    </location>
</feature>
<feature type="transmembrane region" description="Helical" evidence="1">
    <location>
        <begin position="48"/>
        <end position="70"/>
    </location>
</feature>